<feature type="compositionally biased region" description="Basic and acidic residues" evidence="1">
    <location>
        <begin position="37"/>
        <end position="50"/>
    </location>
</feature>
<dbReference type="GO" id="GO:0003677">
    <property type="term" value="F:DNA binding"/>
    <property type="evidence" value="ECO:0007669"/>
    <property type="project" value="InterPro"/>
</dbReference>
<dbReference type="SMART" id="SM00496">
    <property type="entry name" value="IENR2"/>
    <property type="match status" value="3"/>
</dbReference>
<reference evidence="3" key="1">
    <citation type="journal article" date="2020" name="mSystems">
        <title>Genome- and Community-Level Interaction Insights into Carbon Utilization and Element Cycling Functions of Hydrothermarchaeota in Hydrothermal Sediment.</title>
        <authorList>
            <person name="Zhou Z."/>
            <person name="Liu Y."/>
            <person name="Xu W."/>
            <person name="Pan J."/>
            <person name="Luo Z.H."/>
            <person name="Li M."/>
        </authorList>
    </citation>
    <scope>NUCLEOTIDE SEQUENCE [LARGE SCALE GENOMIC DNA]</scope>
    <source>
        <strain evidence="3">SpSt-751</strain>
    </source>
</reference>
<comment type="caution">
    <text evidence="3">The sequence shown here is derived from an EMBL/GenBank/DDBJ whole genome shotgun (WGS) entry which is preliminary data.</text>
</comment>
<gene>
    <name evidence="3" type="ORF">ENV35_04635</name>
</gene>
<feature type="compositionally biased region" description="Basic residues" evidence="1">
    <location>
        <begin position="27"/>
        <end position="36"/>
    </location>
</feature>
<evidence type="ECO:0000313" key="3">
    <source>
        <dbReference type="EMBL" id="HGB31144.1"/>
    </source>
</evidence>
<dbReference type="InterPro" id="IPR003611">
    <property type="entry name" value="NUMOD3"/>
</dbReference>
<feature type="domain" description="Nuclease associated modular" evidence="2">
    <location>
        <begin position="59"/>
        <end position="75"/>
    </location>
</feature>
<accession>A0A7C3SR03</accession>
<dbReference type="AlphaFoldDB" id="A0A7C3SR03"/>
<protein>
    <recommendedName>
        <fullName evidence="2">Nuclease associated modular domain-containing protein</fullName>
    </recommendedName>
</protein>
<evidence type="ECO:0000259" key="2">
    <source>
        <dbReference type="SMART" id="SM00496"/>
    </source>
</evidence>
<evidence type="ECO:0000256" key="1">
    <source>
        <dbReference type="SAM" id="MobiDB-lite"/>
    </source>
</evidence>
<feature type="compositionally biased region" description="Basic and acidic residues" evidence="1">
    <location>
        <begin position="62"/>
        <end position="83"/>
    </location>
</feature>
<feature type="domain" description="Nuclease associated modular" evidence="2">
    <location>
        <begin position="14"/>
        <end position="30"/>
    </location>
</feature>
<organism evidence="3">
    <name type="scientific">Dictyoglomus turgidum</name>
    <dbReference type="NCBI Taxonomy" id="513050"/>
    <lineage>
        <taxon>Bacteria</taxon>
        <taxon>Pseudomonadati</taxon>
        <taxon>Dictyoglomota</taxon>
        <taxon>Dictyoglomia</taxon>
        <taxon>Dictyoglomales</taxon>
        <taxon>Dictyoglomaceae</taxon>
        <taxon>Dictyoglomus</taxon>
    </lineage>
</organism>
<proteinExistence type="predicted"/>
<name>A0A7C3SR03_9BACT</name>
<dbReference type="EMBL" id="DTGA01000104">
    <property type="protein sequence ID" value="HGB31144.1"/>
    <property type="molecule type" value="Genomic_DNA"/>
</dbReference>
<feature type="region of interest" description="Disordered" evidence="1">
    <location>
        <begin position="27"/>
        <end position="83"/>
    </location>
</feature>
<dbReference type="Pfam" id="PF07460">
    <property type="entry name" value="NUMOD3"/>
    <property type="match status" value="3"/>
</dbReference>
<feature type="compositionally biased region" description="Basic residues" evidence="1">
    <location>
        <begin position="51"/>
        <end position="61"/>
    </location>
</feature>
<sequence length="83" mass="10080">MKFLFQKGHKGYWLGKKFSEEHKRKIGLANKRKKKPPFTEEHKKKLSEAHKGKKPTLKKHWKLSEKTKRKISETKKREKNPNW</sequence>
<feature type="domain" description="Nuclease associated modular" evidence="2">
    <location>
        <begin position="34"/>
        <end position="50"/>
    </location>
</feature>